<name>A0A015JKU9_RHIIW</name>
<dbReference type="PROSITE" id="PS51144">
    <property type="entry name" value="ALPHA_CA_2"/>
    <property type="match status" value="1"/>
</dbReference>
<keyword evidence="4" id="KW-0862">Zinc</keyword>
<dbReference type="Gene3D" id="3.10.200.10">
    <property type="entry name" value="Alpha carbonic anhydrase"/>
    <property type="match status" value="1"/>
</dbReference>
<evidence type="ECO:0000256" key="4">
    <source>
        <dbReference type="ARBA" id="ARBA00022833"/>
    </source>
</evidence>
<keyword evidence="3" id="KW-0479">Metal-binding</keyword>
<evidence type="ECO:0000313" key="11">
    <source>
        <dbReference type="Proteomes" id="UP000022910"/>
    </source>
</evidence>
<feature type="signal peptide" evidence="8">
    <location>
        <begin position="1"/>
        <end position="23"/>
    </location>
</feature>
<dbReference type="PANTHER" id="PTHR18952">
    <property type="entry name" value="CARBONIC ANHYDRASE"/>
    <property type="match status" value="1"/>
</dbReference>
<feature type="chain" id="PRO_5001474101" description="carbonic anhydrase" evidence="8">
    <location>
        <begin position="24"/>
        <end position="263"/>
    </location>
</feature>
<evidence type="ECO:0000259" key="9">
    <source>
        <dbReference type="PROSITE" id="PS51144"/>
    </source>
</evidence>
<evidence type="ECO:0000256" key="5">
    <source>
        <dbReference type="ARBA" id="ARBA00023239"/>
    </source>
</evidence>
<organism evidence="10 11">
    <name type="scientific">Rhizophagus irregularis (strain DAOM 197198w)</name>
    <name type="common">Glomus intraradices</name>
    <dbReference type="NCBI Taxonomy" id="1432141"/>
    <lineage>
        <taxon>Eukaryota</taxon>
        <taxon>Fungi</taxon>
        <taxon>Fungi incertae sedis</taxon>
        <taxon>Mucoromycota</taxon>
        <taxon>Glomeromycotina</taxon>
        <taxon>Glomeromycetes</taxon>
        <taxon>Glomerales</taxon>
        <taxon>Glomeraceae</taxon>
        <taxon>Rhizophagus</taxon>
    </lineage>
</organism>
<feature type="domain" description="Alpha-carbonic anhydrase" evidence="9">
    <location>
        <begin position="29"/>
        <end position="263"/>
    </location>
</feature>
<dbReference type="InterPro" id="IPR023561">
    <property type="entry name" value="Carbonic_anhydrase_a-class"/>
</dbReference>
<dbReference type="CDD" id="cd03124">
    <property type="entry name" value="alpha_CA_prokaryotic_like"/>
    <property type="match status" value="1"/>
</dbReference>
<evidence type="ECO:0000256" key="2">
    <source>
        <dbReference type="ARBA" id="ARBA00012925"/>
    </source>
</evidence>
<dbReference type="AlphaFoldDB" id="A0A015JKU9"/>
<comment type="catalytic activity">
    <reaction evidence="6">
        <text>hydrogencarbonate + H(+) = CO2 + H2O</text>
        <dbReference type="Rhea" id="RHEA:10748"/>
        <dbReference type="ChEBI" id="CHEBI:15377"/>
        <dbReference type="ChEBI" id="CHEBI:15378"/>
        <dbReference type="ChEBI" id="CHEBI:16526"/>
        <dbReference type="ChEBI" id="CHEBI:17544"/>
        <dbReference type="EC" id="4.2.1.1"/>
    </reaction>
</comment>
<evidence type="ECO:0000256" key="7">
    <source>
        <dbReference type="SAM" id="MobiDB-lite"/>
    </source>
</evidence>
<dbReference type="SUPFAM" id="SSF51069">
    <property type="entry name" value="Carbonic anhydrase"/>
    <property type="match status" value="1"/>
</dbReference>
<dbReference type="OrthoDB" id="429145at2759"/>
<dbReference type="InterPro" id="IPR001148">
    <property type="entry name" value="CA_dom"/>
</dbReference>
<feature type="region of interest" description="Disordered" evidence="7">
    <location>
        <begin position="244"/>
        <end position="263"/>
    </location>
</feature>
<gene>
    <name evidence="10" type="ORF">RirG_110850</name>
</gene>
<evidence type="ECO:0000256" key="3">
    <source>
        <dbReference type="ARBA" id="ARBA00022723"/>
    </source>
</evidence>
<dbReference type="EC" id="4.2.1.1" evidence="2"/>
<evidence type="ECO:0000313" key="10">
    <source>
        <dbReference type="EMBL" id="EXX67825.1"/>
    </source>
</evidence>
<evidence type="ECO:0000256" key="6">
    <source>
        <dbReference type="ARBA" id="ARBA00048348"/>
    </source>
</evidence>
<dbReference type="GO" id="GO:0004089">
    <property type="term" value="F:carbonate dehydratase activity"/>
    <property type="evidence" value="ECO:0007669"/>
    <property type="project" value="UniProtKB-EC"/>
</dbReference>
<dbReference type="SMR" id="A0A015JKU9"/>
<dbReference type="STRING" id="1432141.A0A015JKU9"/>
<dbReference type="SMART" id="SM01057">
    <property type="entry name" value="Carb_anhydrase"/>
    <property type="match status" value="1"/>
</dbReference>
<evidence type="ECO:0000256" key="1">
    <source>
        <dbReference type="ARBA" id="ARBA00010718"/>
    </source>
</evidence>
<comment type="caution">
    <text evidence="10">The sequence shown here is derived from an EMBL/GenBank/DDBJ whole genome shotgun (WGS) entry which is preliminary data.</text>
</comment>
<proteinExistence type="inferred from homology"/>
<keyword evidence="5" id="KW-0456">Lyase</keyword>
<dbReference type="Proteomes" id="UP000022910">
    <property type="component" value="Unassembled WGS sequence"/>
</dbReference>
<dbReference type="PANTHER" id="PTHR18952:SF265">
    <property type="entry name" value="CARBONIC ANHYDRASE"/>
    <property type="match status" value="1"/>
</dbReference>
<dbReference type="InterPro" id="IPR036398">
    <property type="entry name" value="CA_dom_sf"/>
</dbReference>
<comment type="similarity">
    <text evidence="1">Belongs to the alpha-carbonic anhydrase family.</text>
</comment>
<protein>
    <recommendedName>
        <fullName evidence="2">carbonic anhydrase</fullName>
        <ecNumber evidence="2">4.2.1.1</ecNumber>
    </recommendedName>
</protein>
<keyword evidence="11" id="KW-1185">Reference proteome</keyword>
<evidence type="ECO:0000256" key="8">
    <source>
        <dbReference type="SAM" id="SignalP"/>
    </source>
</evidence>
<dbReference type="HOGENOM" id="CLU_039326_0_2_1"/>
<dbReference type="GO" id="GO:0008270">
    <property type="term" value="F:zinc ion binding"/>
    <property type="evidence" value="ECO:0007669"/>
    <property type="project" value="InterPro"/>
</dbReference>
<dbReference type="EMBL" id="JEMT01017528">
    <property type="protein sequence ID" value="EXX67825.1"/>
    <property type="molecule type" value="Genomic_DNA"/>
</dbReference>
<sequence>MLMRSFLIPTIVLSLILVSSNFAAEQDGADFDYNERGPEHWSQLDAKYKLCKDGERQSPINFITSIDLAIKLPNVNFIKQNTPNVKFPTISMKKEGHATKFLPQQLIGSSFDSVRYIFNQVHFHTPSEHRFDGIHTDLEAHFVFEDSVTKKYSVIGVLYEVDCAVGSSSFFDSIIKLYNQDPNAKDNVPVDINSEVFSHIKEVYKYFGSLTTPNCTEDVTWWVVNKPLLISTSQLVKLRKHIGFNSRPTQPRNGRKVPPVENK</sequence>
<reference evidence="10 11" key="1">
    <citation type="submission" date="2014-02" db="EMBL/GenBank/DDBJ databases">
        <title>Single nucleus genome sequencing reveals high similarity among nuclei of an endomycorrhizal fungus.</title>
        <authorList>
            <person name="Lin K."/>
            <person name="Geurts R."/>
            <person name="Zhang Z."/>
            <person name="Limpens E."/>
            <person name="Saunders D.G."/>
            <person name="Mu D."/>
            <person name="Pang E."/>
            <person name="Cao H."/>
            <person name="Cha H."/>
            <person name="Lin T."/>
            <person name="Zhou Q."/>
            <person name="Shang Y."/>
            <person name="Li Y."/>
            <person name="Ivanov S."/>
            <person name="Sharma T."/>
            <person name="Velzen R.V."/>
            <person name="Ruijter N.D."/>
            <person name="Aanen D.K."/>
            <person name="Win J."/>
            <person name="Kamoun S."/>
            <person name="Bisseling T."/>
            <person name="Huang S."/>
        </authorList>
    </citation>
    <scope>NUCLEOTIDE SEQUENCE [LARGE SCALE GENOMIC DNA]</scope>
    <source>
        <strain evidence="11">DAOM197198w</strain>
    </source>
</reference>
<dbReference type="InterPro" id="IPR041891">
    <property type="entry name" value="Alpha_CA_prokaryot-like"/>
</dbReference>
<dbReference type="Pfam" id="PF00194">
    <property type="entry name" value="Carb_anhydrase"/>
    <property type="match status" value="1"/>
</dbReference>
<accession>A0A015JKU9</accession>
<keyword evidence="8" id="KW-0732">Signal</keyword>
<dbReference type="OMA" id="YVVEQIH"/>